<evidence type="ECO:0000313" key="7">
    <source>
        <dbReference type="Proteomes" id="UP000821837"/>
    </source>
</evidence>
<dbReference type="Pfam" id="PF05903">
    <property type="entry name" value="Peptidase_C97"/>
    <property type="match status" value="1"/>
</dbReference>
<feature type="domain" description="PPPDE" evidence="5">
    <location>
        <begin position="13"/>
        <end position="155"/>
    </location>
</feature>
<dbReference type="GO" id="GO:0008233">
    <property type="term" value="F:peptidase activity"/>
    <property type="evidence" value="ECO:0007669"/>
    <property type="project" value="UniProtKB-KW"/>
</dbReference>
<dbReference type="Proteomes" id="UP000821837">
    <property type="component" value="Unassembled WGS sequence"/>
</dbReference>
<evidence type="ECO:0000313" key="6">
    <source>
        <dbReference type="EMBL" id="KAH7935709.1"/>
    </source>
</evidence>
<dbReference type="SMART" id="SM01179">
    <property type="entry name" value="DUF862"/>
    <property type="match status" value="1"/>
</dbReference>
<gene>
    <name evidence="6" type="ORF">HPB52_012679</name>
</gene>
<proteinExistence type="inferred from homology"/>
<protein>
    <recommendedName>
        <fullName evidence="5">PPPDE domain-containing protein</fullName>
    </recommendedName>
</protein>
<reference evidence="6" key="1">
    <citation type="journal article" date="2020" name="Cell">
        <title>Large-Scale Comparative Analyses of Tick Genomes Elucidate Their Genetic Diversity and Vector Capacities.</title>
        <authorList>
            <consortium name="Tick Genome and Microbiome Consortium (TIGMIC)"/>
            <person name="Jia N."/>
            <person name="Wang J."/>
            <person name="Shi W."/>
            <person name="Du L."/>
            <person name="Sun Y."/>
            <person name="Zhan W."/>
            <person name="Jiang J.F."/>
            <person name="Wang Q."/>
            <person name="Zhang B."/>
            <person name="Ji P."/>
            <person name="Bell-Sakyi L."/>
            <person name="Cui X.M."/>
            <person name="Yuan T.T."/>
            <person name="Jiang B.G."/>
            <person name="Yang W.F."/>
            <person name="Lam T.T."/>
            <person name="Chang Q.C."/>
            <person name="Ding S.J."/>
            <person name="Wang X.J."/>
            <person name="Zhu J.G."/>
            <person name="Ruan X.D."/>
            <person name="Zhao L."/>
            <person name="Wei J.T."/>
            <person name="Ye R.Z."/>
            <person name="Que T.C."/>
            <person name="Du C.H."/>
            <person name="Zhou Y.H."/>
            <person name="Cheng J.X."/>
            <person name="Dai P.F."/>
            <person name="Guo W.B."/>
            <person name="Han X.H."/>
            <person name="Huang E.J."/>
            <person name="Li L.F."/>
            <person name="Wei W."/>
            <person name="Gao Y.C."/>
            <person name="Liu J.Z."/>
            <person name="Shao H.Z."/>
            <person name="Wang X."/>
            <person name="Wang C.C."/>
            <person name="Yang T.C."/>
            <person name="Huo Q.B."/>
            <person name="Li W."/>
            <person name="Chen H.Y."/>
            <person name="Chen S.E."/>
            <person name="Zhou L.G."/>
            <person name="Ni X.B."/>
            <person name="Tian J.H."/>
            <person name="Sheng Y."/>
            <person name="Liu T."/>
            <person name="Pan Y.S."/>
            <person name="Xia L.Y."/>
            <person name="Li J."/>
            <person name="Zhao F."/>
            <person name="Cao W.C."/>
        </authorList>
    </citation>
    <scope>NUCLEOTIDE SEQUENCE</scope>
    <source>
        <strain evidence="6">Rsan-2018</strain>
    </source>
</reference>
<evidence type="ECO:0000259" key="5">
    <source>
        <dbReference type="PROSITE" id="PS51858"/>
    </source>
</evidence>
<dbReference type="EMBL" id="JABSTV010001255">
    <property type="protein sequence ID" value="KAH7935709.1"/>
    <property type="molecule type" value="Genomic_DNA"/>
</dbReference>
<accession>A0A9D4PBI8</accession>
<dbReference type="OrthoDB" id="21221at2759"/>
<dbReference type="PROSITE" id="PS51858">
    <property type="entry name" value="PPPDE"/>
    <property type="match status" value="1"/>
</dbReference>
<evidence type="ECO:0000256" key="2">
    <source>
        <dbReference type="ARBA" id="ARBA00022670"/>
    </source>
</evidence>
<dbReference type="PANTHER" id="PTHR12378:SF7">
    <property type="entry name" value="DESUMOYLATING ISOPEPTIDASE 1"/>
    <property type="match status" value="1"/>
</dbReference>
<feature type="region of interest" description="Disordered" evidence="4">
    <location>
        <begin position="164"/>
        <end position="183"/>
    </location>
</feature>
<keyword evidence="2" id="KW-0645">Protease</keyword>
<reference evidence="6" key="2">
    <citation type="submission" date="2021-09" db="EMBL/GenBank/DDBJ databases">
        <authorList>
            <person name="Jia N."/>
            <person name="Wang J."/>
            <person name="Shi W."/>
            <person name="Du L."/>
            <person name="Sun Y."/>
            <person name="Zhan W."/>
            <person name="Jiang J."/>
            <person name="Wang Q."/>
            <person name="Zhang B."/>
            <person name="Ji P."/>
            <person name="Sakyi L.B."/>
            <person name="Cui X."/>
            <person name="Yuan T."/>
            <person name="Jiang B."/>
            <person name="Yang W."/>
            <person name="Lam T.T.-Y."/>
            <person name="Chang Q."/>
            <person name="Ding S."/>
            <person name="Wang X."/>
            <person name="Zhu J."/>
            <person name="Ruan X."/>
            <person name="Zhao L."/>
            <person name="Wei J."/>
            <person name="Que T."/>
            <person name="Du C."/>
            <person name="Cheng J."/>
            <person name="Dai P."/>
            <person name="Han X."/>
            <person name="Huang E."/>
            <person name="Gao Y."/>
            <person name="Liu J."/>
            <person name="Shao H."/>
            <person name="Ye R."/>
            <person name="Li L."/>
            <person name="Wei W."/>
            <person name="Wang X."/>
            <person name="Wang C."/>
            <person name="Huo Q."/>
            <person name="Li W."/>
            <person name="Guo W."/>
            <person name="Chen H."/>
            <person name="Chen S."/>
            <person name="Zhou L."/>
            <person name="Zhou L."/>
            <person name="Ni X."/>
            <person name="Tian J."/>
            <person name="Zhou Y."/>
            <person name="Sheng Y."/>
            <person name="Liu T."/>
            <person name="Pan Y."/>
            <person name="Xia L."/>
            <person name="Li J."/>
            <person name="Zhao F."/>
            <person name="Cao W."/>
        </authorList>
    </citation>
    <scope>NUCLEOTIDE SEQUENCE</scope>
    <source>
        <strain evidence="6">Rsan-2018</strain>
        <tissue evidence="6">Larvae</tissue>
    </source>
</reference>
<dbReference type="Gene3D" id="3.90.1720.30">
    <property type="entry name" value="PPPDE domains"/>
    <property type="match status" value="1"/>
</dbReference>
<dbReference type="AlphaFoldDB" id="A0A9D4PBI8"/>
<keyword evidence="7" id="KW-1185">Reference proteome</keyword>
<keyword evidence="3" id="KW-0378">Hydrolase</keyword>
<dbReference type="InterPro" id="IPR042266">
    <property type="entry name" value="PPPDE_sf"/>
</dbReference>
<dbReference type="GO" id="GO:0070646">
    <property type="term" value="P:protein modification by small protein removal"/>
    <property type="evidence" value="ECO:0007669"/>
    <property type="project" value="TreeGrafter"/>
</dbReference>
<name>A0A9D4PBI8_RHISA</name>
<dbReference type="VEuPathDB" id="VectorBase:RSAN_047155"/>
<dbReference type="InterPro" id="IPR008580">
    <property type="entry name" value="PPPDE_dom"/>
</dbReference>
<organism evidence="6 7">
    <name type="scientific">Rhipicephalus sanguineus</name>
    <name type="common">Brown dog tick</name>
    <name type="synonym">Ixodes sanguineus</name>
    <dbReference type="NCBI Taxonomy" id="34632"/>
    <lineage>
        <taxon>Eukaryota</taxon>
        <taxon>Metazoa</taxon>
        <taxon>Ecdysozoa</taxon>
        <taxon>Arthropoda</taxon>
        <taxon>Chelicerata</taxon>
        <taxon>Arachnida</taxon>
        <taxon>Acari</taxon>
        <taxon>Parasitiformes</taxon>
        <taxon>Ixodida</taxon>
        <taxon>Ixodoidea</taxon>
        <taxon>Ixodidae</taxon>
        <taxon>Rhipicephalinae</taxon>
        <taxon>Rhipicephalus</taxon>
        <taxon>Rhipicephalus</taxon>
    </lineage>
</organism>
<dbReference type="PANTHER" id="PTHR12378">
    <property type="entry name" value="DESUMOYLATING ISOPEPTIDASE"/>
    <property type="match status" value="1"/>
</dbReference>
<sequence>MASESSSLAESGYEVLLHVYDLSKGLAKELSPALFGKELPGVWHSGIVVRGTEYYFGSTGIDSCPAGKTVFKNPDRVVSLGRTDVPHDVFLEYIQEIGQYSYAGSTYNLFHHNCNNFSQDISLFLTGNPIPEDILELPNDFLSTAMGSALVPFLEGISITVDKASEQDSPHELQGSPKSSPQD</sequence>
<comment type="similarity">
    <text evidence="1">Belongs to the DeSI family.</text>
</comment>
<evidence type="ECO:0000256" key="4">
    <source>
        <dbReference type="SAM" id="MobiDB-lite"/>
    </source>
</evidence>
<evidence type="ECO:0000256" key="3">
    <source>
        <dbReference type="ARBA" id="ARBA00022801"/>
    </source>
</evidence>
<dbReference type="GO" id="GO:0006508">
    <property type="term" value="P:proteolysis"/>
    <property type="evidence" value="ECO:0007669"/>
    <property type="project" value="UniProtKB-KW"/>
</dbReference>
<evidence type="ECO:0000256" key="1">
    <source>
        <dbReference type="ARBA" id="ARBA00008140"/>
    </source>
</evidence>
<comment type="caution">
    <text evidence="6">The sequence shown here is derived from an EMBL/GenBank/DDBJ whole genome shotgun (WGS) entry which is preliminary data.</text>
</comment>